<dbReference type="InterPro" id="IPR000315">
    <property type="entry name" value="Znf_B-box"/>
</dbReference>
<dbReference type="PROSITE" id="PS00518">
    <property type="entry name" value="ZF_RING_1"/>
    <property type="match status" value="1"/>
</dbReference>
<feature type="compositionally biased region" description="Basic and acidic residues" evidence="5">
    <location>
        <begin position="483"/>
        <end position="503"/>
    </location>
</feature>
<accession>A0A914A667</accession>
<evidence type="ECO:0000256" key="5">
    <source>
        <dbReference type="SAM" id="MobiDB-lite"/>
    </source>
</evidence>
<dbReference type="SUPFAM" id="SSF57850">
    <property type="entry name" value="RING/U-box"/>
    <property type="match status" value="1"/>
</dbReference>
<feature type="region of interest" description="Disordered" evidence="5">
    <location>
        <begin position="407"/>
        <end position="469"/>
    </location>
</feature>
<dbReference type="GeneID" id="119730254"/>
<dbReference type="RefSeq" id="XP_038058989.1">
    <property type="nucleotide sequence ID" value="XM_038203061.1"/>
</dbReference>
<dbReference type="InterPro" id="IPR047153">
    <property type="entry name" value="TRIM45/56/19-like"/>
</dbReference>
<dbReference type="PROSITE" id="PS50089">
    <property type="entry name" value="ZF_RING_2"/>
    <property type="match status" value="1"/>
</dbReference>
<dbReference type="OrthoDB" id="8936585at2759"/>
<dbReference type="Gene3D" id="2.120.10.30">
    <property type="entry name" value="TolB, C-terminal domain"/>
    <property type="match status" value="2"/>
</dbReference>
<keyword evidence="1" id="KW-0479">Metal-binding</keyword>
<feature type="domain" description="RING-type" evidence="6">
    <location>
        <begin position="21"/>
        <end position="65"/>
    </location>
</feature>
<evidence type="ECO:0000313" key="9">
    <source>
        <dbReference type="Proteomes" id="UP000887568"/>
    </source>
</evidence>
<organism evidence="8 9">
    <name type="scientific">Patiria miniata</name>
    <name type="common">Bat star</name>
    <name type="synonym">Asterina miniata</name>
    <dbReference type="NCBI Taxonomy" id="46514"/>
    <lineage>
        <taxon>Eukaryota</taxon>
        <taxon>Metazoa</taxon>
        <taxon>Echinodermata</taxon>
        <taxon>Eleutherozoa</taxon>
        <taxon>Asterozoa</taxon>
        <taxon>Asteroidea</taxon>
        <taxon>Valvatacea</taxon>
        <taxon>Valvatida</taxon>
        <taxon>Asterinidae</taxon>
        <taxon>Patiria</taxon>
    </lineage>
</organism>
<proteinExistence type="predicted"/>
<keyword evidence="3" id="KW-0862">Zinc</keyword>
<dbReference type="SMART" id="SM00184">
    <property type="entry name" value="RING"/>
    <property type="match status" value="1"/>
</dbReference>
<dbReference type="Pfam" id="PF22586">
    <property type="entry name" value="ANCHR-like_BBOX"/>
    <property type="match status" value="1"/>
</dbReference>
<dbReference type="Gene3D" id="4.10.830.40">
    <property type="match status" value="1"/>
</dbReference>
<evidence type="ECO:0000256" key="4">
    <source>
        <dbReference type="PROSITE-ProRule" id="PRU00024"/>
    </source>
</evidence>
<evidence type="ECO:0000259" key="7">
    <source>
        <dbReference type="PROSITE" id="PS50119"/>
    </source>
</evidence>
<name>A0A914A667_PATMI</name>
<dbReference type="InterPro" id="IPR011042">
    <property type="entry name" value="6-blade_b-propeller_TolB-like"/>
</dbReference>
<evidence type="ECO:0000313" key="8">
    <source>
        <dbReference type="EnsemblMetazoa" id="XP_038058989.1"/>
    </source>
</evidence>
<dbReference type="SUPFAM" id="SSF57845">
    <property type="entry name" value="B-box zinc-binding domain"/>
    <property type="match status" value="1"/>
</dbReference>
<keyword evidence="9" id="KW-1185">Reference proteome</keyword>
<dbReference type="GO" id="GO:0008270">
    <property type="term" value="F:zinc ion binding"/>
    <property type="evidence" value="ECO:0007669"/>
    <property type="project" value="UniProtKB-KW"/>
</dbReference>
<dbReference type="Pfam" id="PF00643">
    <property type="entry name" value="zf-B_box"/>
    <property type="match status" value="1"/>
</dbReference>
<feature type="domain" description="B box-type" evidence="7">
    <location>
        <begin position="163"/>
        <end position="204"/>
    </location>
</feature>
<dbReference type="Proteomes" id="UP000887568">
    <property type="component" value="Unplaced"/>
</dbReference>
<dbReference type="SMART" id="SM00336">
    <property type="entry name" value="BBOX"/>
    <property type="match status" value="2"/>
</dbReference>
<evidence type="ECO:0000256" key="1">
    <source>
        <dbReference type="ARBA" id="ARBA00022723"/>
    </source>
</evidence>
<dbReference type="SUPFAM" id="SSF63829">
    <property type="entry name" value="Calcium-dependent phosphotriesterase"/>
    <property type="match status" value="1"/>
</dbReference>
<dbReference type="OMA" id="DECNQIA"/>
<reference evidence="8" key="1">
    <citation type="submission" date="2022-11" db="UniProtKB">
        <authorList>
            <consortium name="EnsemblMetazoa"/>
        </authorList>
    </citation>
    <scope>IDENTIFICATION</scope>
</reference>
<feature type="region of interest" description="Disordered" evidence="5">
    <location>
        <begin position="481"/>
        <end position="503"/>
    </location>
</feature>
<sequence length="782" mass="88028">MASSCVAQTACCEATKDRLQCSICNDYFREPRALDCMHKFCLKCLQELCNQQISNGSKIICPLCSKETRTKDVADLPQCHMLSALVEEFNMQTLLLEGRGSEIACQACVEENQAVSRCEDCDKFLCKACQKAHQRLTLMKSHKISSLDQFRSGKVVYKSKLRDHVQKCKKHPAENVSIFCNKCEQLICSTCLVQAHAQHSFSGADEALEKCKQDLKKLIAEVEKTKGGLYTAMAKTGTSLKKLQSRFADSNRKISQKAADEIAKIKEKEQQLRHDLEKVYLDSFKIFEAAQASNRQDVCLVERMLQESNQLTGQDSCYEILRLKKMLFPNLKELIQTCKQPVELSDRLYLMDFEGDQSFGKLVFDDEDKSEPEGVQATGIAGGQMELRDTSLFQNFSQAEEVMTEIIEDKQQKTTPKSKQKKKLNGSDPGSVESLIAEVNTKSESTEDVKEINEDKPQTSTKKCKTKNKLKKTDSGLDESLILEDKTKSESRPEVASDSETARSADSIEHWIFTKHIKTIGSDQKTFGCAFDVAVFSNNEIVIVDTKLKRLIRYSLTSEPRSDKVSSVLKIKGLTDPRQVSVNKHDHLIVLDNHTSTVNTYDKKYKPLHQFIPGRRTNQKPTCLAVDECNQIAVGYKYQKQIFLHSSEGSFIKAVHATMIDNRLVTYKQKFIYTNYWNKTLYAQKYTGDMVFCVNVPSSSTGYWGPNCLCCDKTGNIYVAVRAFGTNMPADEVIRFSPDGTYLGTVITGCGLPHGITLTPDDNHLIVATNTSVSIFRQVIFT</sequence>
<dbReference type="CDD" id="cd19756">
    <property type="entry name" value="Bbox2"/>
    <property type="match status" value="1"/>
</dbReference>
<dbReference type="PROSITE" id="PS50119">
    <property type="entry name" value="ZF_BBOX"/>
    <property type="match status" value="2"/>
</dbReference>
<dbReference type="PANTHER" id="PTHR25462:SF296">
    <property type="entry name" value="MEIOTIC P26, ISOFORM F"/>
    <property type="match status" value="1"/>
</dbReference>
<dbReference type="EnsemblMetazoa" id="XM_038203061.1">
    <property type="protein sequence ID" value="XP_038058989.1"/>
    <property type="gene ID" value="LOC119730254"/>
</dbReference>
<dbReference type="InterPro" id="IPR001841">
    <property type="entry name" value="Znf_RING"/>
</dbReference>
<dbReference type="AlphaFoldDB" id="A0A914A667"/>
<dbReference type="Gene3D" id="3.30.40.10">
    <property type="entry name" value="Zinc/RING finger domain, C3HC4 (zinc finger)"/>
    <property type="match status" value="1"/>
</dbReference>
<dbReference type="Pfam" id="PF15227">
    <property type="entry name" value="zf-C3HC4_4"/>
    <property type="match status" value="1"/>
</dbReference>
<feature type="domain" description="B box-type" evidence="7">
    <location>
        <begin position="100"/>
        <end position="147"/>
    </location>
</feature>
<protein>
    <submittedName>
        <fullName evidence="8">Uncharacterized protein</fullName>
    </submittedName>
</protein>
<feature type="compositionally biased region" description="Basic and acidic residues" evidence="5">
    <location>
        <begin position="444"/>
        <end position="457"/>
    </location>
</feature>
<evidence type="ECO:0000256" key="3">
    <source>
        <dbReference type="ARBA" id="ARBA00022833"/>
    </source>
</evidence>
<dbReference type="Gene3D" id="3.30.160.60">
    <property type="entry name" value="Classic Zinc Finger"/>
    <property type="match status" value="1"/>
</dbReference>
<evidence type="ECO:0000259" key="6">
    <source>
        <dbReference type="PROSITE" id="PS50089"/>
    </source>
</evidence>
<keyword evidence="2 4" id="KW-0863">Zinc-finger</keyword>
<dbReference type="InterPro" id="IPR013083">
    <property type="entry name" value="Znf_RING/FYVE/PHD"/>
</dbReference>
<evidence type="ECO:0000256" key="2">
    <source>
        <dbReference type="ARBA" id="ARBA00022771"/>
    </source>
</evidence>
<dbReference type="PANTHER" id="PTHR25462">
    <property type="entry name" value="BONUS, ISOFORM C-RELATED"/>
    <property type="match status" value="1"/>
</dbReference>
<dbReference type="InterPro" id="IPR017907">
    <property type="entry name" value="Znf_RING_CS"/>
</dbReference>